<name>A0AAW5M340_LACJH</name>
<dbReference type="EMBL" id="JANKAU010000010">
    <property type="protein sequence ID" value="MCR1915404.1"/>
    <property type="molecule type" value="Genomic_DNA"/>
</dbReference>
<dbReference type="Proteomes" id="UP001206357">
    <property type="component" value="Unassembled WGS sequence"/>
</dbReference>
<keyword evidence="1" id="KW-1133">Transmembrane helix</keyword>
<comment type="caution">
    <text evidence="2">The sequence shown here is derived from an EMBL/GenBank/DDBJ whole genome shotgun (WGS) entry which is preliminary data.</text>
</comment>
<dbReference type="AlphaFoldDB" id="A0AAW5M340"/>
<gene>
    <name evidence="2" type="ORF">NSA17_08170</name>
</gene>
<evidence type="ECO:0000256" key="1">
    <source>
        <dbReference type="SAM" id="Phobius"/>
    </source>
</evidence>
<feature type="transmembrane region" description="Helical" evidence="1">
    <location>
        <begin position="51"/>
        <end position="67"/>
    </location>
</feature>
<keyword evidence="1" id="KW-0812">Transmembrane</keyword>
<reference evidence="2" key="1">
    <citation type="submission" date="2022-07" db="EMBL/GenBank/DDBJ databases">
        <title>Enhanced cultured diversity of the mouse gut microbiota enables custom-made synthetic communities.</title>
        <authorList>
            <person name="Afrizal A."/>
        </authorList>
    </citation>
    <scope>NUCLEOTIDE SEQUENCE</scope>
    <source>
        <strain evidence="2">DSM 100219</strain>
    </source>
</reference>
<organism evidence="2 3">
    <name type="scientific">Lactobacillus johnsonii</name>
    <dbReference type="NCBI Taxonomy" id="33959"/>
    <lineage>
        <taxon>Bacteria</taxon>
        <taxon>Bacillati</taxon>
        <taxon>Bacillota</taxon>
        <taxon>Bacilli</taxon>
        <taxon>Lactobacillales</taxon>
        <taxon>Lactobacillaceae</taxon>
        <taxon>Lactobacillus</taxon>
    </lineage>
</organism>
<accession>A0AAW5M340</accession>
<proteinExistence type="predicted"/>
<keyword evidence="1" id="KW-0472">Membrane</keyword>
<protein>
    <submittedName>
        <fullName evidence="2">Uncharacterized protein</fullName>
    </submittedName>
</protein>
<evidence type="ECO:0000313" key="2">
    <source>
        <dbReference type="EMBL" id="MCR1915404.1"/>
    </source>
</evidence>
<evidence type="ECO:0000313" key="3">
    <source>
        <dbReference type="Proteomes" id="UP001206357"/>
    </source>
</evidence>
<dbReference type="RefSeq" id="WP_257579190.1">
    <property type="nucleotide sequence ID" value="NZ_JANKAU010000010.1"/>
</dbReference>
<sequence length="81" mass="9722">MEKMIVNHWRLSILFLLLASIFFFVNSQLLKEGIINTWTQTLIVVGKMFEYLGFMMIVIPIFEFINLRRDELKNVQVKKRN</sequence>